<dbReference type="EMBL" id="OZ034830">
    <property type="protein sequence ID" value="CAL1686807.1"/>
    <property type="molecule type" value="Genomic_DNA"/>
</dbReference>
<dbReference type="AlphaFoldDB" id="A0AAV2P2R6"/>
<evidence type="ECO:0000313" key="2">
    <source>
        <dbReference type="Proteomes" id="UP001497644"/>
    </source>
</evidence>
<protein>
    <submittedName>
        <fullName evidence="1">Uncharacterized protein</fullName>
    </submittedName>
</protein>
<organism evidence="1 2">
    <name type="scientific">Lasius platythorax</name>
    <dbReference type="NCBI Taxonomy" id="488582"/>
    <lineage>
        <taxon>Eukaryota</taxon>
        <taxon>Metazoa</taxon>
        <taxon>Ecdysozoa</taxon>
        <taxon>Arthropoda</taxon>
        <taxon>Hexapoda</taxon>
        <taxon>Insecta</taxon>
        <taxon>Pterygota</taxon>
        <taxon>Neoptera</taxon>
        <taxon>Endopterygota</taxon>
        <taxon>Hymenoptera</taxon>
        <taxon>Apocrita</taxon>
        <taxon>Aculeata</taxon>
        <taxon>Formicoidea</taxon>
        <taxon>Formicidae</taxon>
        <taxon>Formicinae</taxon>
        <taxon>Lasius</taxon>
        <taxon>Lasius</taxon>
    </lineage>
</organism>
<keyword evidence="2" id="KW-1185">Reference proteome</keyword>
<gene>
    <name evidence="1" type="ORF">LPLAT_LOCUS12131</name>
</gene>
<evidence type="ECO:0000313" key="1">
    <source>
        <dbReference type="EMBL" id="CAL1686807.1"/>
    </source>
</evidence>
<accession>A0AAV2P2R6</accession>
<sequence length="143" mass="15480">MHWSVRSSKATRTGVPSAYRFTTNITTSRYVLLLYIDTVSATERIGKQIGGKRAIGRFYAYVYKLEIAPRCAGYSPAQKVSFAEAELEAVLPRGGGHGSACVTLKTVSLDSIDAPSALAGLHRQATLLGVNREHGKLGLRQRA</sequence>
<proteinExistence type="predicted"/>
<name>A0AAV2P2R6_9HYME</name>
<dbReference type="Proteomes" id="UP001497644">
    <property type="component" value="Chromosome 7"/>
</dbReference>
<reference evidence="1" key="1">
    <citation type="submission" date="2024-04" db="EMBL/GenBank/DDBJ databases">
        <authorList>
            <consortium name="Molecular Ecology Group"/>
        </authorList>
    </citation>
    <scope>NUCLEOTIDE SEQUENCE</scope>
</reference>